<dbReference type="EMBL" id="JAMZIH010001143">
    <property type="protein sequence ID" value="KAJ1678464.1"/>
    <property type="molecule type" value="Genomic_DNA"/>
</dbReference>
<reference evidence="1" key="1">
    <citation type="submission" date="2022-06" db="EMBL/GenBank/DDBJ databases">
        <title>Phylogenomic reconstructions and comparative analyses of Kickxellomycotina fungi.</title>
        <authorList>
            <person name="Reynolds N.K."/>
            <person name="Stajich J.E."/>
            <person name="Barry K."/>
            <person name="Grigoriev I.V."/>
            <person name="Crous P."/>
            <person name="Smith M.E."/>
        </authorList>
    </citation>
    <scope>NUCLEOTIDE SEQUENCE</scope>
    <source>
        <strain evidence="1">RSA 2271</strain>
    </source>
</reference>
<organism evidence="1 2">
    <name type="scientific">Spiromyces aspiralis</name>
    <dbReference type="NCBI Taxonomy" id="68401"/>
    <lineage>
        <taxon>Eukaryota</taxon>
        <taxon>Fungi</taxon>
        <taxon>Fungi incertae sedis</taxon>
        <taxon>Zoopagomycota</taxon>
        <taxon>Kickxellomycotina</taxon>
        <taxon>Kickxellomycetes</taxon>
        <taxon>Kickxellales</taxon>
        <taxon>Kickxellaceae</taxon>
        <taxon>Spiromyces</taxon>
    </lineage>
</organism>
<protein>
    <submittedName>
        <fullName evidence="1">Uncharacterized protein</fullName>
    </submittedName>
</protein>
<comment type="caution">
    <text evidence="1">The sequence shown here is derived from an EMBL/GenBank/DDBJ whole genome shotgun (WGS) entry which is preliminary data.</text>
</comment>
<accession>A0ACC1HPM5</accession>
<name>A0ACC1HPM5_9FUNG</name>
<gene>
    <name evidence="1" type="ORF">EV182_003997</name>
</gene>
<feature type="non-terminal residue" evidence="1">
    <location>
        <position position="1"/>
    </location>
</feature>
<proteinExistence type="predicted"/>
<keyword evidence="2" id="KW-1185">Reference proteome</keyword>
<dbReference type="Proteomes" id="UP001145114">
    <property type="component" value="Unassembled WGS sequence"/>
</dbReference>
<sequence>SPPPPLPQQQQQQQSPPPPLSSQSKAKNFGEEQPSVSGRLVPSVSQATTITRTDSISNGSLATMSTSTVVVSSAEKKPWYLQYDNPAQDLLLAVDGSVKGGTLPALVERLTAHDLYNTKYVQTFLLTYHTFCTTPELFELLFNRFKIQSPPGLTTEELNEWNEMKRKPIQLRVYNLLKQWLDQHYMGKIPGDPQALEMLQEFCYTHLADCMVKAAEQLLQLIERKKSSDCSFRKLIPNLPASPQPILPRSMRKLKLLDMNPLELARQLTLIDSQLFNKIRPIECLKKAWSRPATDNSANGLNCAIAENIKAMGVMSTQLTLWVSSVILQETDVKKRANVLRYFISIADCCRQLNNFNSVMGILGSLLSTPISRLNRTRLALNTRSIQLLQDLRNLMSSDRNFSTYRTAVHSVNPPAIPFIGINRQDLTFIEDGNDDMMSTHRHLINFSKCIKTADTILEIQGFQNVPYALTSVPEIQEWLLKQLEEFLPYADNPEPLFDKFFQVSRILEPKEREDEKFIRLLQESGFL</sequence>
<evidence type="ECO:0000313" key="2">
    <source>
        <dbReference type="Proteomes" id="UP001145114"/>
    </source>
</evidence>
<evidence type="ECO:0000313" key="1">
    <source>
        <dbReference type="EMBL" id="KAJ1678464.1"/>
    </source>
</evidence>